<dbReference type="EMBL" id="CP016346">
    <property type="protein sequence ID" value="ANQ14759.1"/>
    <property type="molecule type" value="Genomic_DNA"/>
</dbReference>
<evidence type="ECO:0000313" key="2">
    <source>
        <dbReference type="EMBL" id="ANQ14759.1"/>
    </source>
</evidence>
<feature type="chain" id="PRO_5042855329" description="Lipoprotein" evidence="1">
    <location>
        <begin position="23"/>
        <end position="281"/>
    </location>
</feature>
<dbReference type="AlphaFoldDB" id="A0AAN0Y6J0"/>
<evidence type="ECO:0000256" key="1">
    <source>
        <dbReference type="SAM" id="SignalP"/>
    </source>
</evidence>
<evidence type="ECO:0000313" key="3">
    <source>
        <dbReference type="Proteomes" id="UP000092741"/>
    </source>
</evidence>
<dbReference type="RefSeq" id="WP_020335386.1">
    <property type="nucleotide sequence ID" value="NZ_ATFJ01000036.1"/>
</dbReference>
<proteinExistence type="predicted"/>
<keyword evidence="1" id="KW-0732">Signal</keyword>
<dbReference type="GeneID" id="70915750"/>
<dbReference type="Proteomes" id="UP000092741">
    <property type="component" value="Chromosome 2"/>
</dbReference>
<sequence length="281" mass="32467">MIKIDIKFFALLILLLNTSACSYNKNSYIYDNFIDEIINAGSTEKLVSALTEKLSVGDDANYSEILNEYASKYVFNDKYKARLSQGYREIFTPDEMKVYVSAHNSEACRAMLNLETVIQAKLVNQNVEALDNTISKEKIVACYSLLEHSTTVKQREEIKALLSITDEFVRSTHPQLVEMIKKYKLIKGIVNRTKKEMEFPVAVDEFQIYLDVIAGHNYLENVYVYKDTFSENEILDIDKNDLRARACETSDVLKMGINEHYTWLDINHQHLMTYVITEEDC</sequence>
<dbReference type="KEGG" id="vna:PN96_23135"/>
<evidence type="ECO:0008006" key="4">
    <source>
        <dbReference type="Google" id="ProtNLM"/>
    </source>
</evidence>
<name>A0AAN0Y6J0_VIBNA</name>
<organism evidence="2 3">
    <name type="scientific">Vibrio natriegens NBRC 15636 = ATCC 14048 = DSM 759</name>
    <dbReference type="NCBI Taxonomy" id="1219067"/>
    <lineage>
        <taxon>Bacteria</taxon>
        <taxon>Pseudomonadati</taxon>
        <taxon>Pseudomonadota</taxon>
        <taxon>Gammaproteobacteria</taxon>
        <taxon>Vibrionales</taxon>
        <taxon>Vibrionaceae</taxon>
        <taxon>Vibrio</taxon>
    </lineage>
</organism>
<reference evidence="2 3" key="1">
    <citation type="submission" date="2016-07" db="EMBL/GenBank/DDBJ databases">
        <title>Developing Vibrio natriegens as a novel, fast-growing host for biotechnology.</title>
        <authorList>
            <person name="Weinstock M.T."/>
            <person name="Hesek E.D."/>
            <person name="Wilson C.M."/>
            <person name="Gibson D.G."/>
        </authorList>
    </citation>
    <scope>NUCLEOTIDE SEQUENCE [LARGE SCALE GENOMIC DNA]</scope>
    <source>
        <strain evidence="2 3">ATCC 14048</strain>
    </source>
</reference>
<accession>A0AAN0Y6J0</accession>
<keyword evidence="3" id="KW-1185">Reference proteome</keyword>
<feature type="signal peptide" evidence="1">
    <location>
        <begin position="1"/>
        <end position="22"/>
    </location>
</feature>
<gene>
    <name evidence="2" type="ORF">BA890_18630</name>
</gene>
<protein>
    <recommendedName>
        <fullName evidence="4">Lipoprotein</fullName>
    </recommendedName>
</protein>